<dbReference type="EMBL" id="JABSTR010000008">
    <property type="protein sequence ID" value="KAH9376300.1"/>
    <property type="molecule type" value="Genomic_DNA"/>
</dbReference>
<dbReference type="Proteomes" id="UP000821853">
    <property type="component" value="Unassembled WGS sequence"/>
</dbReference>
<dbReference type="VEuPathDB" id="VectorBase:HLOH_057274"/>
<gene>
    <name evidence="1" type="ORF">HPB48_021946</name>
</gene>
<evidence type="ECO:0000313" key="2">
    <source>
        <dbReference type="Proteomes" id="UP000821853"/>
    </source>
</evidence>
<accession>A0A9J6GQ43</accession>
<sequence>MRFSSLLTCRRKYSSDPMVPCSSPVQRTQRMVRRWLQTQPPEDGQGPPGDEGACAVVHGSLADVPGVQVAAQKHYLRVSDKNFSKYYRLL</sequence>
<evidence type="ECO:0000313" key="1">
    <source>
        <dbReference type="EMBL" id="KAH9376300.1"/>
    </source>
</evidence>
<keyword evidence="2" id="KW-1185">Reference proteome</keyword>
<comment type="caution">
    <text evidence="1">The sequence shown here is derived from an EMBL/GenBank/DDBJ whole genome shotgun (WGS) entry which is preliminary data.</text>
</comment>
<name>A0A9J6GQ43_HAELO</name>
<protein>
    <submittedName>
        <fullName evidence="1">Uncharacterized protein</fullName>
    </submittedName>
</protein>
<organism evidence="1 2">
    <name type="scientific">Haemaphysalis longicornis</name>
    <name type="common">Bush tick</name>
    <dbReference type="NCBI Taxonomy" id="44386"/>
    <lineage>
        <taxon>Eukaryota</taxon>
        <taxon>Metazoa</taxon>
        <taxon>Ecdysozoa</taxon>
        <taxon>Arthropoda</taxon>
        <taxon>Chelicerata</taxon>
        <taxon>Arachnida</taxon>
        <taxon>Acari</taxon>
        <taxon>Parasitiformes</taxon>
        <taxon>Ixodida</taxon>
        <taxon>Ixodoidea</taxon>
        <taxon>Ixodidae</taxon>
        <taxon>Haemaphysalinae</taxon>
        <taxon>Haemaphysalis</taxon>
    </lineage>
</organism>
<reference evidence="1 2" key="1">
    <citation type="journal article" date="2020" name="Cell">
        <title>Large-Scale Comparative Analyses of Tick Genomes Elucidate Their Genetic Diversity and Vector Capacities.</title>
        <authorList>
            <consortium name="Tick Genome and Microbiome Consortium (TIGMIC)"/>
            <person name="Jia N."/>
            <person name="Wang J."/>
            <person name="Shi W."/>
            <person name="Du L."/>
            <person name="Sun Y."/>
            <person name="Zhan W."/>
            <person name="Jiang J.F."/>
            <person name="Wang Q."/>
            <person name="Zhang B."/>
            <person name="Ji P."/>
            <person name="Bell-Sakyi L."/>
            <person name="Cui X.M."/>
            <person name="Yuan T.T."/>
            <person name="Jiang B.G."/>
            <person name="Yang W.F."/>
            <person name="Lam T.T."/>
            <person name="Chang Q.C."/>
            <person name="Ding S.J."/>
            <person name="Wang X.J."/>
            <person name="Zhu J.G."/>
            <person name="Ruan X.D."/>
            <person name="Zhao L."/>
            <person name="Wei J.T."/>
            <person name="Ye R.Z."/>
            <person name="Que T.C."/>
            <person name="Du C.H."/>
            <person name="Zhou Y.H."/>
            <person name="Cheng J.X."/>
            <person name="Dai P.F."/>
            <person name="Guo W.B."/>
            <person name="Han X.H."/>
            <person name="Huang E.J."/>
            <person name="Li L.F."/>
            <person name="Wei W."/>
            <person name="Gao Y.C."/>
            <person name="Liu J.Z."/>
            <person name="Shao H.Z."/>
            <person name="Wang X."/>
            <person name="Wang C.C."/>
            <person name="Yang T.C."/>
            <person name="Huo Q.B."/>
            <person name="Li W."/>
            <person name="Chen H.Y."/>
            <person name="Chen S.E."/>
            <person name="Zhou L.G."/>
            <person name="Ni X.B."/>
            <person name="Tian J.H."/>
            <person name="Sheng Y."/>
            <person name="Liu T."/>
            <person name="Pan Y.S."/>
            <person name="Xia L.Y."/>
            <person name="Li J."/>
            <person name="Zhao F."/>
            <person name="Cao W.C."/>
        </authorList>
    </citation>
    <scope>NUCLEOTIDE SEQUENCE [LARGE SCALE GENOMIC DNA]</scope>
    <source>
        <strain evidence="1">HaeL-2018</strain>
    </source>
</reference>
<proteinExistence type="predicted"/>
<dbReference type="AlphaFoldDB" id="A0A9J6GQ43"/>